<organism evidence="1 2">
    <name type="scientific">Dryococelus australis</name>
    <dbReference type="NCBI Taxonomy" id="614101"/>
    <lineage>
        <taxon>Eukaryota</taxon>
        <taxon>Metazoa</taxon>
        <taxon>Ecdysozoa</taxon>
        <taxon>Arthropoda</taxon>
        <taxon>Hexapoda</taxon>
        <taxon>Insecta</taxon>
        <taxon>Pterygota</taxon>
        <taxon>Neoptera</taxon>
        <taxon>Polyneoptera</taxon>
        <taxon>Phasmatodea</taxon>
        <taxon>Verophasmatodea</taxon>
        <taxon>Anareolatae</taxon>
        <taxon>Phasmatidae</taxon>
        <taxon>Eurycanthinae</taxon>
        <taxon>Dryococelus</taxon>
    </lineage>
</organism>
<name>A0ABQ9HV14_9NEOP</name>
<evidence type="ECO:0000313" key="1">
    <source>
        <dbReference type="EMBL" id="KAJ8887904.1"/>
    </source>
</evidence>
<protein>
    <submittedName>
        <fullName evidence="1">Uncharacterized protein</fullName>
    </submittedName>
</protein>
<dbReference type="Proteomes" id="UP001159363">
    <property type="component" value="Chromosome 3"/>
</dbReference>
<evidence type="ECO:0000313" key="2">
    <source>
        <dbReference type="Proteomes" id="UP001159363"/>
    </source>
</evidence>
<keyword evidence="2" id="KW-1185">Reference proteome</keyword>
<proteinExistence type="predicted"/>
<reference evidence="1 2" key="1">
    <citation type="submission" date="2023-02" db="EMBL/GenBank/DDBJ databases">
        <title>LHISI_Scaffold_Assembly.</title>
        <authorList>
            <person name="Stuart O.P."/>
            <person name="Cleave R."/>
            <person name="Magrath M.J.L."/>
            <person name="Mikheyev A.S."/>
        </authorList>
    </citation>
    <scope>NUCLEOTIDE SEQUENCE [LARGE SCALE GENOMIC DNA]</scope>
    <source>
        <strain evidence="1">Daus_M_001</strain>
        <tissue evidence="1">Leg muscle</tissue>
    </source>
</reference>
<sequence length="192" mass="21944">MYQGNTGEGTEINNEETRIFLHDFNVGFRSPSSDFCTICIRLQHQIPSANHNTSKINLLMQLRLHKLRVNTFYDLAKKSPSSTNSVCFDLQQVQLLPRTPIQDPFYSRQMGFYSLCCVPMGSKNQDFMFGQKIRQEGVRLKCLLHDCTVSATIYLTTCPVSTCFVMTVETKTKESCCTYIDTLASTVCVWEY</sequence>
<dbReference type="EMBL" id="JARBHB010000003">
    <property type="protein sequence ID" value="KAJ8887904.1"/>
    <property type="molecule type" value="Genomic_DNA"/>
</dbReference>
<gene>
    <name evidence="1" type="ORF">PR048_007388</name>
</gene>
<accession>A0ABQ9HV14</accession>
<comment type="caution">
    <text evidence="1">The sequence shown here is derived from an EMBL/GenBank/DDBJ whole genome shotgun (WGS) entry which is preliminary data.</text>
</comment>